<feature type="domain" description="CBS" evidence="3">
    <location>
        <begin position="11"/>
        <end position="68"/>
    </location>
</feature>
<accession>A0A6J4HWB1</accession>
<name>A0A6J4HWB1_9ACTN</name>
<proteinExistence type="predicted"/>
<dbReference type="PANTHER" id="PTHR43080:SF2">
    <property type="entry name" value="CBS DOMAIN-CONTAINING PROTEIN"/>
    <property type="match status" value="1"/>
</dbReference>
<dbReference type="InterPro" id="IPR000644">
    <property type="entry name" value="CBS_dom"/>
</dbReference>
<reference evidence="4" key="1">
    <citation type="submission" date="2020-02" db="EMBL/GenBank/DDBJ databases">
        <authorList>
            <person name="Meier V. D."/>
        </authorList>
    </citation>
    <scope>NUCLEOTIDE SEQUENCE</scope>
    <source>
        <strain evidence="4">AVDCRST_MAG20</strain>
    </source>
</reference>
<dbReference type="EMBL" id="CADCSY010000058">
    <property type="protein sequence ID" value="CAA9232844.1"/>
    <property type="molecule type" value="Genomic_DNA"/>
</dbReference>
<dbReference type="SMART" id="SM00116">
    <property type="entry name" value="CBS"/>
    <property type="match status" value="2"/>
</dbReference>
<evidence type="ECO:0000313" key="4">
    <source>
        <dbReference type="EMBL" id="CAA9232844.1"/>
    </source>
</evidence>
<dbReference type="GO" id="GO:0003938">
    <property type="term" value="F:IMP dehydrogenase activity"/>
    <property type="evidence" value="ECO:0007669"/>
    <property type="project" value="UniProtKB-EC"/>
</dbReference>
<dbReference type="InterPro" id="IPR046342">
    <property type="entry name" value="CBS_dom_sf"/>
</dbReference>
<dbReference type="Gene3D" id="3.10.580.10">
    <property type="entry name" value="CBS-domain"/>
    <property type="match status" value="1"/>
</dbReference>
<keyword evidence="4" id="KW-0560">Oxidoreductase</keyword>
<gene>
    <name evidence="4" type="ORF">AVDCRST_MAG20-1315</name>
</gene>
<protein>
    <submittedName>
        <fullName evidence="4">Inosine-5'-monophosphate dehydrogenase</fullName>
        <ecNumber evidence="4">1.1.1.205</ecNumber>
    </submittedName>
</protein>
<evidence type="ECO:0000256" key="1">
    <source>
        <dbReference type="ARBA" id="ARBA00023122"/>
    </source>
</evidence>
<dbReference type="AlphaFoldDB" id="A0A6J4HWB1"/>
<dbReference type="InterPro" id="IPR051257">
    <property type="entry name" value="Diverse_CBS-Domain"/>
</dbReference>
<dbReference type="CDD" id="cd04586">
    <property type="entry name" value="CBS_pair_BON_assoc"/>
    <property type="match status" value="1"/>
</dbReference>
<dbReference type="SUPFAM" id="SSF54631">
    <property type="entry name" value="CBS-domain pair"/>
    <property type="match status" value="1"/>
</dbReference>
<organism evidence="4">
    <name type="scientific">uncultured Acidimicrobiales bacterium</name>
    <dbReference type="NCBI Taxonomy" id="310071"/>
    <lineage>
        <taxon>Bacteria</taxon>
        <taxon>Bacillati</taxon>
        <taxon>Actinomycetota</taxon>
        <taxon>Acidimicrobiia</taxon>
        <taxon>Acidimicrobiales</taxon>
        <taxon>environmental samples</taxon>
    </lineage>
</organism>
<dbReference type="PANTHER" id="PTHR43080">
    <property type="entry name" value="CBS DOMAIN-CONTAINING PROTEIN CBSX3, MITOCHONDRIAL"/>
    <property type="match status" value="1"/>
</dbReference>
<dbReference type="PROSITE" id="PS51371">
    <property type="entry name" value="CBS"/>
    <property type="match status" value="2"/>
</dbReference>
<evidence type="ECO:0000256" key="2">
    <source>
        <dbReference type="PROSITE-ProRule" id="PRU00703"/>
    </source>
</evidence>
<evidence type="ECO:0000259" key="3">
    <source>
        <dbReference type="PROSITE" id="PS51371"/>
    </source>
</evidence>
<dbReference type="Pfam" id="PF00571">
    <property type="entry name" value="CBS"/>
    <property type="match status" value="2"/>
</dbReference>
<sequence>MPREMLVREVMTTDVVTFTPEETVEVATRRLLDRDVDGAPVVDAEGRVIGMLGSDDLLVQETQLHYPTVFSLFGAYLELPSSHRRFEAELRRAVAAVVSDVMTRDPVTCGPDDTLERAATLMHEHGVSRLPVLEGSRLAGIVARGDLLRALIAPTER</sequence>
<keyword evidence="1 2" id="KW-0129">CBS domain</keyword>
<feature type="domain" description="CBS" evidence="3">
    <location>
        <begin position="102"/>
        <end position="157"/>
    </location>
</feature>
<dbReference type="EC" id="1.1.1.205" evidence="4"/>